<feature type="non-terminal residue" evidence="2">
    <location>
        <position position="94"/>
    </location>
</feature>
<evidence type="ECO:0000313" key="2">
    <source>
        <dbReference type="EMBL" id="RKP11347.1"/>
    </source>
</evidence>
<dbReference type="EMBL" id="KZ988989">
    <property type="protein sequence ID" value="RKP11347.1"/>
    <property type="molecule type" value="Genomic_DNA"/>
</dbReference>
<dbReference type="Pfam" id="PF09729">
    <property type="entry name" value="Gti1_Pac2"/>
    <property type="match status" value="1"/>
</dbReference>
<dbReference type="PANTHER" id="PTHR28027:SF2">
    <property type="entry name" value="TRANSCRIPTIONAL REGULATOR MIT1"/>
    <property type="match status" value="1"/>
</dbReference>
<evidence type="ECO:0000256" key="1">
    <source>
        <dbReference type="SAM" id="Phobius"/>
    </source>
</evidence>
<dbReference type="GO" id="GO:0003677">
    <property type="term" value="F:DNA binding"/>
    <property type="evidence" value="ECO:0007669"/>
    <property type="project" value="TreeGrafter"/>
</dbReference>
<dbReference type="OrthoDB" id="5572844at2759"/>
<gene>
    <name evidence="2" type="ORF">BJ684DRAFT_13045</name>
</gene>
<feature type="transmembrane region" description="Helical" evidence="1">
    <location>
        <begin position="20"/>
        <end position="42"/>
    </location>
</feature>
<dbReference type="InterPro" id="IPR018608">
    <property type="entry name" value="Gti1/Pac2"/>
</dbReference>
<dbReference type="PANTHER" id="PTHR28027">
    <property type="entry name" value="TRANSCRIPTIONAL REGULATOR MIT1"/>
    <property type="match status" value="1"/>
</dbReference>
<keyword evidence="1" id="KW-1133">Transmembrane helix</keyword>
<dbReference type="AlphaFoldDB" id="A0A4P9XY95"/>
<keyword evidence="1" id="KW-0812">Transmembrane</keyword>
<keyword evidence="3" id="KW-1185">Reference proteome</keyword>
<reference evidence="3" key="1">
    <citation type="journal article" date="2018" name="Nat. Microbiol.">
        <title>Leveraging single-cell genomics to expand the fungal tree of life.</title>
        <authorList>
            <person name="Ahrendt S.R."/>
            <person name="Quandt C.A."/>
            <person name="Ciobanu D."/>
            <person name="Clum A."/>
            <person name="Salamov A."/>
            <person name="Andreopoulos B."/>
            <person name="Cheng J.F."/>
            <person name="Woyke T."/>
            <person name="Pelin A."/>
            <person name="Henrissat B."/>
            <person name="Reynolds N.K."/>
            <person name="Benny G.L."/>
            <person name="Smith M.E."/>
            <person name="James T.Y."/>
            <person name="Grigoriev I.V."/>
        </authorList>
    </citation>
    <scope>NUCLEOTIDE SEQUENCE [LARGE SCALE GENOMIC DNA]</scope>
</reference>
<protein>
    <submittedName>
        <fullName evidence="2">Gluconate transport inducer 1/Pac2</fullName>
    </submittedName>
</protein>
<name>A0A4P9XY95_9FUNG</name>
<evidence type="ECO:0000313" key="3">
    <source>
        <dbReference type="Proteomes" id="UP000267251"/>
    </source>
</evidence>
<keyword evidence="1" id="KW-0472">Membrane</keyword>
<proteinExistence type="predicted"/>
<dbReference type="Proteomes" id="UP000267251">
    <property type="component" value="Unassembled WGS sequence"/>
</dbReference>
<organism evidence="2 3">
    <name type="scientific">Piptocephalis cylindrospora</name>
    <dbReference type="NCBI Taxonomy" id="1907219"/>
    <lineage>
        <taxon>Eukaryota</taxon>
        <taxon>Fungi</taxon>
        <taxon>Fungi incertae sedis</taxon>
        <taxon>Zoopagomycota</taxon>
        <taxon>Zoopagomycotina</taxon>
        <taxon>Zoopagomycetes</taxon>
        <taxon>Zoopagales</taxon>
        <taxon>Piptocephalidaceae</taxon>
        <taxon>Piptocephalis</taxon>
    </lineage>
</organism>
<sequence length="94" mass="10446">MSSSKHTGPTPLSSPSYHGFLSSLFDAQILFTAAIMGTIPILTRRLTSPSLAPRSGAIYVYDEEVARIQRWTDGRAWSPARSISSPFQRYLELE</sequence>
<accession>A0A4P9XY95</accession>